<evidence type="ECO:0000313" key="2">
    <source>
        <dbReference type="Proteomes" id="UP000807769"/>
    </source>
</evidence>
<proteinExistence type="predicted"/>
<accession>A0A9P7EAM3</accession>
<name>A0A9P7EAM3_9AGAM</name>
<feature type="non-terminal residue" evidence="1">
    <location>
        <position position="156"/>
    </location>
</feature>
<dbReference type="Proteomes" id="UP000807769">
    <property type="component" value="Unassembled WGS sequence"/>
</dbReference>
<protein>
    <submittedName>
        <fullName evidence="1">Uncharacterized protein</fullName>
    </submittedName>
</protein>
<dbReference type="GeneID" id="64624987"/>
<evidence type="ECO:0000313" key="1">
    <source>
        <dbReference type="EMBL" id="KAG1816306.1"/>
    </source>
</evidence>
<dbReference type="RefSeq" id="XP_041192979.1">
    <property type="nucleotide sequence ID" value="XM_041330970.1"/>
</dbReference>
<gene>
    <name evidence="1" type="ORF">BJ212DRAFT_1271676</name>
</gene>
<reference evidence="1" key="1">
    <citation type="journal article" date="2020" name="New Phytol.">
        <title>Comparative genomics reveals dynamic genome evolution in host specialist ectomycorrhizal fungi.</title>
        <authorList>
            <person name="Lofgren L.A."/>
            <person name="Nguyen N.H."/>
            <person name="Vilgalys R."/>
            <person name="Ruytinx J."/>
            <person name="Liao H.L."/>
            <person name="Branco S."/>
            <person name="Kuo A."/>
            <person name="LaButti K."/>
            <person name="Lipzen A."/>
            <person name="Andreopoulos W."/>
            <person name="Pangilinan J."/>
            <person name="Riley R."/>
            <person name="Hundley H."/>
            <person name="Na H."/>
            <person name="Barry K."/>
            <person name="Grigoriev I.V."/>
            <person name="Stajich J.E."/>
            <person name="Kennedy P.G."/>
        </authorList>
    </citation>
    <scope>NUCLEOTIDE SEQUENCE</scope>
    <source>
        <strain evidence="1">MN1</strain>
    </source>
</reference>
<keyword evidence="2" id="KW-1185">Reference proteome</keyword>
<dbReference type="EMBL" id="JABBWG010000016">
    <property type="protein sequence ID" value="KAG1816306.1"/>
    <property type="molecule type" value="Genomic_DNA"/>
</dbReference>
<dbReference type="AlphaFoldDB" id="A0A9P7EAM3"/>
<sequence length="156" mass="17890">IQVDDCHCRSMIECACEFIFKLGRSVVSTFVENLIGVTSMVPTWNVFSEKLSKFGFNFHSMLVPDFMHKFELGTWKATLTHLIHILHASGGDLIPRFNERFPVSSKPILNVFTQKKSRFCLVPTFGRDTICKFSCNVSDLTKLTARDFEDLLQVKY</sequence>
<comment type="caution">
    <text evidence="1">The sequence shown here is derived from an EMBL/GenBank/DDBJ whole genome shotgun (WGS) entry which is preliminary data.</text>
</comment>
<organism evidence="1 2">
    <name type="scientific">Suillus subaureus</name>
    <dbReference type="NCBI Taxonomy" id="48587"/>
    <lineage>
        <taxon>Eukaryota</taxon>
        <taxon>Fungi</taxon>
        <taxon>Dikarya</taxon>
        <taxon>Basidiomycota</taxon>
        <taxon>Agaricomycotina</taxon>
        <taxon>Agaricomycetes</taxon>
        <taxon>Agaricomycetidae</taxon>
        <taxon>Boletales</taxon>
        <taxon>Suillineae</taxon>
        <taxon>Suillaceae</taxon>
        <taxon>Suillus</taxon>
    </lineage>
</organism>
<dbReference type="OrthoDB" id="3269417at2759"/>